<evidence type="ECO:0000256" key="4">
    <source>
        <dbReference type="ARBA" id="ARBA00022801"/>
    </source>
</evidence>
<evidence type="ECO:0000313" key="6">
    <source>
        <dbReference type="EMBL" id="CAL4130099.1"/>
    </source>
</evidence>
<dbReference type="GO" id="GO:0006508">
    <property type="term" value="P:proteolysis"/>
    <property type="evidence" value="ECO:0007669"/>
    <property type="project" value="UniProtKB-KW"/>
</dbReference>
<dbReference type="PANTHER" id="PTHR11010:SF117">
    <property type="entry name" value="SERINE PROTEASE 16"/>
    <property type="match status" value="1"/>
</dbReference>
<comment type="similarity">
    <text evidence="1">Belongs to the peptidase S28 family.</text>
</comment>
<name>A0AAV2RKL7_MEGNR</name>
<dbReference type="Pfam" id="PF05577">
    <property type="entry name" value="Peptidase_S28"/>
    <property type="match status" value="1"/>
</dbReference>
<dbReference type="EMBL" id="CAXKWB010026380">
    <property type="protein sequence ID" value="CAL4130099.1"/>
    <property type="molecule type" value="Genomic_DNA"/>
</dbReference>
<evidence type="ECO:0000256" key="2">
    <source>
        <dbReference type="ARBA" id="ARBA00022670"/>
    </source>
</evidence>
<dbReference type="InterPro" id="IPR029058">
    <property type="entry name" value="AB_hydrolase_fold"/>
</dbReference>
<evidence type="ECO:0000256" key="3">
    <source>
        <dbReference type="ARBA" id="ARBA00022729"/>
    </source>
</evidence>
<evidence type="ECO:0008006" key="8">
    <source>
        <dbReference type="Google" id="ProtNLM"/>
    </source>
</evidence>
<dbReference type="GO" id="GO:0070008">
    <property type="term" value="F:serine-type exopeptidase activity"/>
    <property type="evidence" value="ECO:0007669"/>
    <property type="project" value="InterPro"/>
</dbReference>
<dbReference type="Proteomes" id="UP001497623">
    <property type="component" value="Unassembled WGS sequence"/>
</dbReference>
<keyword evidence="3" id="KW-0732">Signal</keyword>
<keyword evidence="7" id="KW-1185">Reference proteome</keyword>
<keyword evidence="5" id="KW-0325">Glycoprotein</keyword>
<evidence type="ECO:0000256" key="5">
    <source>
        <dbReference type="ARBA" id="ARBA00023180"/>
    </source>
</evidence>
<feature type="non-terminal residue" evidence="6">
    <location>
        <position position="326"/>
    </location>
</feature>
<dbReference type="PANTHER" id="PTHR11010">
    <property type="entry name" value="PROTEASE S28 PRO-X CARBOXYPEPTIDASE-RELATED"/>
    <property type="match status" value="1"/>
</dbReference>
<dbReference type="InterPro" id="IPR008758">
    <property type="entry name" value="Peptidase_S28"/>
</dbReference>
<keyword evidence="4" id="KW-0378">Hydrolase</keyword>
<proteinExistence type="inferred from homology"/>
<dbReference type="SUPFAM" id="SSF53474">
    <property type="entry name" value="alpha/beta-Hydrolases"/>
    <property type="match status" value="1"/>
</dbReference>
<gene>
    <name evidence="6" type="ORF">MNOR_LOCUS26421</name>
</gene>
<sequence length="326" mass="36188">MITPTLLASTKTPELNVKMQGHRVGIRRARGGCLLSPAARPKWGEGGGGFTQNLDHFNPTDTRTWNQRYFRNDKFYKEGGPVFLMIGGEGPASAKWMVTGSWVEYAKKLGAYLLMLEHRFYGDSHPTEDVSSKNLSYLNSQQALADLAEFTSSMKNSLGLGDNKWIAFGGSYPGSLAAWYRLKYPHLVHGAVATSAPIVAQVNFKEYLEVVEKSLSLASPTCNAQVKEATRQLHLLLQHRVGWQSITKRFRLCTPLNGSNKQDVANLYSILTGNFEDVVQYNRDNRDFEGVKGTNITIDTLCAIMDDEKSGPAIVRYTKSIGLKVS</sequence>
<organism evidence="6 7">
    <name type="scientific">Meganyctiphanes norvegica</name>
    <name type="common">Northern krill</name>
    <name type="synonym">Thysanopoda norvegica</name>
    <dbReference type="NCBI Taxonomy" id="48144"/>
    <lineage>
        <taxon>Eukaryota</taxon>
        <taxon>Metazoa</taxon>
        <taxon>Ecdysozoa</taxon>
        <taxon>Arthropoda</taxon>
        <taxon>Crustacea</taxon>
        <taxon>Multicrustacea</taxon>
        <taxon>Malacostraca</taxon>
        <taxon>Eumalacostraca</taxon>
        <taxon>Eucarida</taxon>
        <taxon>Euphausiacea</taxon>
        <taxon>Euphausiidae</taxon>
        <taxon>Meganyctiphanes</taxon>
    </lineage>
</organism>
<evidence type="ECO:0000313" key="7">
    <source>
        <dbReference type="Proteomes" id="UP001497623"/>
    </source>
</evidence>
<dbReference type="AlphaFoldDB" id="A0AAV2RKL7"/>
<accession>A0AAV2RKL7</accession>
<protein>
    <recommendedName>
        <fullName evidence="8">Serine protease K12H4.7</fullName>
    </recommendedName>
</protein>
<keyword evidence="2" id="KW-0645">Protease</keyword>
<dbReference type="GO" id="GO:0008239">
    <property type="term" value="F:dipeptidyl-peptidase activity"/>
    <property type="evidence" value="ECO:0007669"/>
    <property type="project" value="TreeGrafter"/>
</dbReference>
<reference evidence="6 7" key="1">
    <citation type="submission" date="2024-05" db="EMBL/GenBank/DDBJ databases">
        <authorList>
            <person name="Wallberg A."/>
        </authorList>
    </citation>
    <scope>NUCLEOTIDE SEQUENCE [LARGE SCALE GENOMIC DNA]</scope>
</reference>
<dbReference type="Gene3D" id="3.40.50.1820">
    <property type="entry name" value="alpha/beta hydrolase"/>
    <property type="match status" value="1"/>
</dbReference>
<comment type="caution">
    <text evidence="6">The sequence shown here is derived from an EMBL/GenBank/DDBJ whole genome shotgun (WGS) entry which is preliminary data.</text>
</comment>
<evidence type="ECO:0000256" key="1">
    <source>
        <dbReference type="ARBA" id="ARBA00011079"/>
    </source>
</evidence>